<dbReference type="Pfam" id="PF04397">
    <property type="entry name" value="LytTR"/>
    <property type="match status" value="1"/>
</dbReference>
<dbReference type="InterPro" id="IPR046947">
    <property type="entry name" value="LytR-like"/>
</dbReference>
<keyword evidence="3" id="KW-1185">Reference proteome</keyword>
<feature type="domain" description="HTH LytTR-type" evidence="1">
    <location>
        <begin position="111"/>
        <end position="215"/>
    </location>
</feature>
<accession>A0A1G9WBK0</accession>
<gene>
    <name evidence="2" type="ORF">SAMN05216498_0669</name>
</gene>
<proteinExistence type="predicted"/>
<dbReference type="EMBL" id="FNIG01000001">
    <property type="protein sequence ID" value="SDM81586.1"/>
    <property type="molecule type" value="Genomic_DNA"/>
</dbReference>
<dbReference type="PANTHER" id="PTHR37299">
    <property type="entry name" value="TRANSCRIPTIONAL REGULATOR-RELATED"/>
    <property type="match status" value="1"/>
</dbReference>
<sequence length="215" mass="24649">MDLNINTDTLMDIIGELFSDETSLALSDTEKYIYYRPSKRVNLKIKPGDPVVEGTIAYKALKTKQKVSEYIDRDIFGVPYYGMAVPYETNGEITGCVTAIFPTLTNAMSVVTINSEDSWVPVPFSDILYIEAKNRKTFINSLNITGTHKNTLNEFDYFLPRDRFIRCHRSYIININHIKQIYPDTHSTFILKMSDDTSIPVSQTHSSYFRKLLGF</sequence>
<reference evidence="2 3" key="1">
    <citation type="submission" date="2016-10" db="EMBL/GenBank/DDBJ databases">
        <authorList>
            <person name="de Groot N.N."/>
        </authorList>
    </citation>
    <scope>NUCLEOTIDE SEQUENCE [LARGE SCALE GENOMIC DNA]</scope>
    <source>
        <strain evidence="2 3">CGMCC 1.3442</strain>
    </source>
</reference>
<dbReference type="SMART" id="SM00850">
    <property type="entry name" value="LytTR"/>
    <property type="match status" value="1"/>
</dbReference>
<organism evidence="2 3">
    <name type="scientific">Tenuibacillus multivorans</name>
    <dbReference type="NCBI Taxonomy" id="237069"/>
    <lineage>
        <taxon>Bacteria</taxon>
        <taxon>Bacillati</taxon>
        <taxon>Bacillota</taxon>
        <taxon>Bacilli</taxon>
        <taxon>Bacillales</taxon>
        <taxon>Bacillaceae</taxon>
        <taxon>Tenuibacillus</taxon>
    </lineage>
</organism>
<dbReference type="Proteomes" id="UP000199334">
    <property type="component" value="Unassembled WGS sequence"/>
</dbReference>
<dbReference type="AlphaFoldDB" id="A0A1G9WBK0"/>
<dbReference type="STRING" id="237069.SAMN05216498_0669"/>
<dbReference type="PANTHER" id="PTHR37299:SF4">
    <property type="entry name" value="TRANSCRIPTIONAL REGULATOR"/>
    <property type="match status" value="1"/>
</dbReference>
<protein>
    <submittedName>
        <fullName evidence="2">LytTr DNA-binding domain-containing protein</fullName>
    </submittedName>
</protein>
<dbReference type="InterPro" id="IPR007492">
    <property type="entry name" value="LytTR_DNA-bd_dom"/>
</dbReference>
<dbReference type="Gene3D" id="2.40.50.40">
    <property type="match status" value="1"/>
</dbReference>
<dbReference type="GO" id="GO:0003677">
    <property type="term" value="F:DNA binding"/>
    <property type="evidence" value="ECO:0007669"/>
    <property type="project" value="UniProtKB-KW"/>
</dbReference>
<evidence type="ECO:0000313" key="3">
    <source>
        <dbReference type="Proteomes" id="UP000199334"/>
    </source>
</evidence>
<name>A0A1G9WBK0_9BACI</name>
<dbReference type="GO" id="GO:0000156">
    <property type="term" value="F:phosphorelay response regulator activity"/>
    <property type="evidence" value="ECO:0007669"/>
    <property type="project" value="InterPro"/>
</dbReference>
<keyword evidence="2" id="KW-0238">DNA-binding</keyword>
<evidence type="ECO:0000313" key="2">
    <source>
        <dbReference type="EMBL" id="SDM81586.1"/>
    </source>
</evidence>
<evidence type="ECO:0000259" key="1">
    <source>
        <dbReference type="PROSITE" id="PS50930"/>
    </source>
</evidence>
<dbReference type="PROSITE" id="PS50930">
    <property type="entry name" value="HTH_LYTTR"/>
    <property type="match status" value="1"/>
</dbReference>
<dbReference type="Gene3D" id="2.20.25.10">
    <property type="match status" value="1"/>
</dbReference>